<keyword evidence="3" id="KW-0456">Lyase</keyword>
<dbReference type="OrthoDB" id="4418812at2759"/>
<evidence type="ECO:0000256" key="5">
    <source>
        <dbReference type="ARBA" id="ARBA00042605"/>
    </source>
</evidence>
<evidence type="ECO:0000313" key="7">
    <source>
        <dbReference type="EMBL" id="VDO84295.1"/>
    </source>
</evidence>
<evidence type="ECO:0000256" key="2">
    <source>
        <dbReference type="ARBA" id="ARBA00022898"/>
    </source>
</evidence>
<dbReference type="Proteomes" id="UP000050761">
    <property type="component" value="Unassembled WGS sequence"/>
</dbReference>
<reference evidence="7 8" key="1">
    <citation type="submission" date="2018-11" db="EMBL/GenBank/DDBJ databases">
        <authorList>
            <consortium name="Pathogen Informatics"/>
        </authorList>
    </citation>
    <scope>NUCLEOTIDE SEQUENCE [LARGE SCALE GENOMIC DNA]</scope>
</reference>
<keyword evidence="8" id="KW-1185">Reference proteome</keyword>
<evidence type="ECO:0000259" key="6">
    <source>
        <dbReference type="Pfam" id="PF00291"/>
    </source>
</evidence>
<evidence type="ECO:0000256" key="4">
    <source>
        <dbReference type="ARBA" id="ARBA00041766"/>
    </source>
</evidence>
<dbReference type="InterPro" id="IPR050147">
    <property type="entry name" value="Ser/Thr_Dehydratase"/>
</dbReference>
<evidence type="ECO:0000313" key="9">
    <source>
        <dbReference type="WBParaSite" id="HPBE_0001024301-mRNA-1"/>
    </source>
</evidence>
<dbReference type="SUPFAM" id="SSF53686">
    <property type="entry name" value="Tryptophan synthase beta subunit-like PLP-dependent enzymes"/>
    <property type="match status" value="1"/>
</dbReference>
<feature type="domain" description="Tryptophan synthase beta chain-like PALP" evidence="6">
    <location>
        <begin position="45"/>
        <end position="211"/>
    </location>
</feature>
<sequence>MLSCSGGGRAAIRHRPLNDPPPCRLTMVSVDIENGHVDMTRHQENLQTGTFKDRGARNALMCLNEEERKKGVYVASTGSFGRAVAYHGKELGIPVTVVLTRFASMTTLTHCLNYGAQVVVEGISHVESSEAALRLALNNGGKFINGHDNLDSMAGAGTVAVEILEEVPDLDAIFVPVGGAGLFAATVVAVKAMSPKTKVIGLEAQTCPALMAS</sequence>
<organism evidence="8 9">
    <name type="scientific">Heligmosomoides polygyrus</name>
    <name type="common">Parasitic roundworm</name>
    <dbReference type="NCBI Taxonomy" id="6339"/>
    <lineage>
        <taxon>Eukaryota</taxon>
        <taxon>Metazoa</taxon>
        <taxon>Ecdysozoa</taxon>
        <taxon>Nematoda</taxon>
        <taxon>Chromadorea</taxon>
        <taxon>Rhabditida</taxon>
        <taxon>Rhabditina</taxon>
        <taxon>Rhabditomorpha</taxon>
        <taxon>Strongyloidea</taxon>
        <taxon>Heligmosomidae</taxon>
        <taxon>Heligmosomoides</taxon>
    </lineage>
</organism>
<dbReference type="AlphaFoldDB" id="A0A183FR24"/>
<dbReference type="EMBL" id="UZAH01026699">
    <property type="protein sequence ID" value="VDO84295.1"/>
    <property type="molecule type" value="Genomic_DNA"/>
</dbReference>
<dbReference type="InterPro" id="IPR036052">
    <property type="entry name" value="TrpB-like_PALP_sf"/>
</dbReference>
<accession>A0A3P8CHJ5</accession>
<accession>A0A183FR24</accession>
<dbReference type="WBParaSite" id="HPBE_0001024301-mRNA-1">
    <property type="protein sequence ID" value="HPBE_0001024301-mRNA-1"/>
    <property type="gene ID" value="HPBE_0001024301"/>
</dbReference>
<dbReference type="InterPro" id="IPR001926">
    <property type="entry name" value="TrpB-like_PALP"/>
</dbReference>
<dbReference type="PANTHER" id="PTHR48078">
    <property type="entry name" value="THREONINE DEHYDRATASE, MITOCHONDRIAL-RELATED"/>
    <property type="match status" value="1"/>
</dbReference>
<evidence type="ECO:0000313" key="8">
    <source>
        <dbReference type="Proteomes" id="UP000050761"/>
    </source>
</evidence>
<name>A0A183FR24_HELPZ</name>
<dbReference type="Pfam" id="PF00291">
    <property type="entry name" value="PALP"/>
    <property type="match status" value="1"/>
</dbReference>
<gene>
    <name evidence="7" type="ORF">HPBE_LOCUS10244</name>
</gene>
<keyword evidence="2" id="KW-0663">Pyridoxal phosphate</keyword>
<dbReference type="GO" id="GO:0006567">
    <property type="term" value="P:L-threonine catabolic process"/>
    <property type="evidence" value="ECO:0007669"/>
    <property type="project" value="TreeGrafter"/>
</dbReference>
<dbReference type="GO" id="GO:0003941">
    <property type="term" value="F:L-serine ammonia-lyase activity"/>
    <property type="evidence" value="ECO:0007669"/>
    <property type="project" value="TreeGrafter"/>
</dbReference>
<dbReference type="GO" id="GO:0009097">
    <property type="term" value="P:isoleucine biosynthetic process"/>
    <property type="evidence" value="ECO:0007669"/>
    <property type="project" value="TreeGrafter"/>
</dbReference>
<dbReference type="GO" id="GO:0006565">
    <property type="term" value="P:L-serine catabolic process"/>
    <property type="evidence" value="ECO:0007669"/>
    <property type="project" value="TreeGrafter"/>
</dbReference>
<evidence type="ECO:0000256" key="1">
    <source>
        <dbReference type="ARBA" id="ARBA00001933"/>
    </source>
</evidence>
<reference evidence="9" key="2">
    <citation type="submission" date="2019-09" db="UniProtKB">
        <authorList>
            <consortium name="WormBaseParasite"/>
        </authorList>
    </citation>
    <scope>IDENTIFICATION</scope>
</reference>
<dbReference type="Gene3D" id="3.40.50.1100">
    <property type="match status" value="2"/>
</dbReference>
<proteinExistence type="predicted"/>
<comment type="cofactor">
    <cofactor evidence="1">
        <name>pyridoxal 5'-phosphate</name>
        <dbReference type="ChEBI" id="CHEBI:597326"/>
    </cofactor>
</comment>
<protein>
    <recommendedName>
        <fullName evidence="4">L-serine deaminase</fullName>
    </recommendedName>
    <alternativeName>
        <fullName evidence="5">L-threonine dehydratase</fullName>
    </alternativeName>
</protein>
<dbReference type="PANTHER" id="PTHR48078:SF19">
    <property type="entry name" value="ACT DOMAIN-CONTAINING PROTEIN"/>
    <property type="match status" value="1"/>
</dbReference>
<dbReference type="GO" id="GO:0004794">
    <property type="term" value="F:threonine deaminase activity"/>
    <property type="evidence" value="ECO:0007669"/>
    <property type="project" value="TreeGrafter"/>
</dbReference>
<evidence type="ECO:0000256" key="3">
    <source>
        <dbReference type="ARBA" id="ARBA00023239"/>
    </source>
</evidence>